<dbReference type="OrthoDB" id="1863935at2759"/>
<dbReference type="InParanoid" id="A0A200QCH3"/>
<feature type="region of interest" description="Disordered" evidence="1">
    <location>
        <begin position="1"/>
        <end position="20"/>
    </location>
</feature>
<feature type="domain" description="KIB1-4 beta-propeller" evidence="2">
    <location>
        <begin position="42"/>
        <end position="165"/>
    </location>
</feature>
<dbReference type="SUPFAM" id="SSF50998">
    <property type="entry name" value="Quinoprotein alcohol dehydrogenase-like"/>
    <property type="match status" value="1"/>
</dbReference>
<comment type="caution">
    <text evidence="3">The sequence shown here is derived from an EMBL/GenBank/DDBJ whole genome shotgun (WGS) entry which is preliminary data.</text>
</comment>
<gene>
    <name evidence="3" type="ORF">BVC80_1721g33</name>
</gene>
<dbReference type="InterPro" id="IPR005174">
    <property type="entry name" value="KIB1-4_b-propeller"/>
</dbReference>
<dbReference type="Proteomes" id="UP000195402">
    <property type="component" value="Unassembled WGS sequence"/>
</dbReference>
<dbReference type="InterPro" id="IPR011047">
    <property type="entry name" value="Quinoprotein_ADH-like_sf"/>
</dbReference>
<sequence length="963" mass="109816">MEEKLPAAAAAAKRSERRRPPVPRAAPWLVFPYGNGEKDQAFYNLCDPNKKTYRKCIPEMSRKSYWQSPSHQGWLVILCDDEADSTLNLNYGDCFLWNPVSLETIQLPTLLHWLNKSDQYFVRDCVLSSPPTNPDSMVFFLFSGDDDTSDQLVFCGIGDDKQWRTEELLSFHVINEIPRPLVLAYFTRVEDYYVESCDELFMVSRFDDPRTPNKQVTTLLILRMDFSLMAWEEVKDLGDHVFFLGKKTTACCSAAELGLTRGCVYFTLPHNKSLYKFDLEEGTIAVDLPCPNLPTPWFSPNWMIIIPTTVRETDGRRRPEDMLGKNNEEDIIKEAEEIKTSTQNDNKVEEEEEEEEEAQKNNGGELEEAGTWGSLNVDILELIARYLHPVDYLHFRAVCKENRSAIPAVSWRTSSAEITQTTYLSPWLVFYKKNDGIYNFLDPMHNKEKYIMDLQDLLLDAKIRFSKGGWLLMSKGKKTLFFFNPFTRAMIQLPDLPDDENYGFSGISFSSLPTCSDCVVFASPDIDSVSISILFISRGDDSWRSYIINYNKLPLKEKCMPCRNNPVFYNGVFYCLDYKGALGAFDLNDDDYTWKFLDNPQRPCNSIYQSFLVECEGKLLSVFLGHLGKWVRIFRLDFSRMVWVEVESLGRHMLFVSHTSCLSTVAPDNQMKNKIYFPRFHGEGRIIFYSLDTGRYHCHGGSHSSQDFYNTKEQLYCSWIEPNWSQTTDQELDWRFGQVPWTPQTTKPFPPVLDLGPGKGFEGGGRECAVRHNMCHTRKHGGLVKLQGSRQNREVNIHLMGQKRRNLWVGPCMAEGLCIGFPSRRRRLGTVHVRGCTTAFSECLRFLCMPDKVSTGMLGLKLLGKDGAIRDAYLGGLMDMLGMPCWAIRGSVARCSIDGPRIYVCLVAALMLCDGEAYDRMGSPNSIVLARWTAIYGNLLGAMETVNPTCWASVTGDTQGSDL</sequence>
<keyword evidence="4" id="KW-1185">Reference proteome</keyword>
<evidence type="ECO:0000313" key="4">
    <source>
        <dbReference type="Proteomes" id="UP000195402"/>
    </source>
</evidence>
<evidence type="ECO:0000259" key="2">
    <source>
        <dbReference type="Pfam" id="PF03478"/>
    </source>
</evidence>
<protein>
    <recommendedName>
        <fullName evidence="2">KIB1-4 beta-propeller domain-containing protein</fullName>
    </recommendedName>
</protein>
<dbReference type="EMBL" id="MVGT01002357">
    <property type="protein sequence ID" value="OVA08173.1"/>
    <property type="molecule type" value="Genomic_DNA"/>
</dbReference>
<dbReference type="Pfam" id="PF03478">
    <property type="entry name" value="Beta-prop_KIB1-4"/>
    <property type="match status" value="3"/>
</dbReference>
<name>A0A200QCH3_MACCD</name>
<dbReference type="PANTHER" id="PTHR33127">
    <property type="entry name" value="TRANSMEMBRANE PROTEIN"/>
    <property type="match status" value="1"/>
</dbReference>
<dbReference type="PANTHER" id="PTHR33127:SF35">
    <property type="entry name" value="F-BOX DOMAIN-CONTAINING PROTEIN"/>
    <property type="match status" value="1"/>
</dbReference>
<feature type="domain" description="KIB1-4 beta-propeller" evidence="2">
    <location>
        <begin position="455"/>
        <end position="678"/>
    </location>
</feature>
<reference evidence="3 4" key="1">
    <citation type="journal article" date="2017" name="Mol. Plant">
        <title>The Genome of Medicinal Plant Macleaya cordata Provides New Insights into Benzylisoquinoline Alkaloids Metabolism.</title>
        <authorList>
            <person name="Liu X."/>
            <person name="Liu Y."/>
            <person name="Huang P."/>
            <person name="Ma Y."/>
            <person name="Qing Z."/>
            <person name="Tang Q."/>
            <person name="Cao H."/>
            <person name="Cheng P."/>
            <person name="Zheng Y."/>
            <person name="Yuan Z."/>
            <person name="Zhou Y."/>
            <person name="Liu J."/>
            <person name="Tang Z."/>
            <person name="Zhuo Y."/>
            <person name="Zhang Y."/>
            <person name="Yu L."/>
            <person name="Huang J."/>
            <person name="Yang P."/>
            <person name="Peng Q."/>
            <person name="Zhang J."/>
            <person name="Jiang W."/>
            <person name="Zhang Z."/>
            <person name="Lin K."/>
            <person name="Ro D.K."/>
            <person name="Chen X."/>
            <person name="Xiong X."/>
            <person name="Shang Y."/>
            <person name="Huang S."/>
            <person name="Zeng J."/>
        </authorList>
    </citation>
    <scope>NUCLEOTIDE SEQUENCE [LARGE SCALE GENOMIC DNA]</scope>
    <source>
        <strain evidence="4">cv. BLH2017</strain>
        <tissue evidence="3">Root</tissue>
    </source>
</reference>
<accession>A0A200QCH3</accession>
<proteinExistence type="predicted"/>
<feature type="domain" description="KIB1-4 beta-propeller" evidence="2">
    <location>
        <begin position="178"/>
        <end position="271"/>
    </location>
</feature>
<evidence type="ECO:0000313" key="3">
    <source>
        <dbReference type="EMBL" id="OVA08173.1"/>
    </source>
</evidence>
<dbReference type="OMA" id="MESTNDI"/>
<feature type="region of interest" description="Disordered" evidence="1">
    <location>
        <begin position="335"/>
        <end position="367"/>
    </location>
</feature>
<evidence type="ECO:0000256" key="1">
    <source>
        <dbReference type="SAM" id="MobiDB-lite"/>
    </source>
</evidence>
<organism evidence="3 4">
    <name type="scientific">Macleaya cordata</name>
    <name type="common">Five-seeded plume-poppy</name>
    <name type="synonym">Bocconia cordata</name>
    <dbReference type="NCBI Taxonomy" id="56857"/>
    <lineage>
        <taxon>Eukaryota</taxon>
        <taxon>Viridiplantae</taxon>
        <taxon>Streptophyta</taxon>
        <taxon>Embryophyta</taxon>
        <taxon>Tracheophyta</taxon>
        <taxon>Spermatophyta</taxon>
        <taxon>Magnoliopsida</taxon>
        <taxon>Ranunculales</taxon>
        <taxon>Papaveraceae</taxon>
        <taxon>Papaveroideae</taxon>
        <taxon>Macleaya</taxon>
    </lineage>
</organism>
<feature type="compositionally biased region" description="Acidic residues" evidence="1">
    <location>
        <begin position="348"/>
        <end position="357"/>
    </location>
</feature>
<dbReference type="AlphaFoldDB" id="A0A200QCH3"/>